<organism evidence="1 2">
    <name type="scientific">Brassica cretica</name>
    <name type="common">Mustard</name>
    <dbReference type="NCBI Taxonomy" id="69181"/>
    <lineage>
        <taxon>Eukaryota</taxon>
        <taxon>Viridiplantae</taxon>
        <taxon>Streptophyta</taxon>
        <taxon>Embryophyta</taxon>
        <taxon>Tracheophyta</taxon>
        <taxon>Spermatophyta</taxon>
        <taxon>Magnoliopsida</taxon>
        <taxon>eudicotyledons</taxon>
        <taxon>Gunneridae</taxon>
        <taxon>Pentapetalae</taxon>
        <taxon>rosids</taxon>
        <taxon>malvids</taxon>
        <taxon>Brassicales</taxon>
        <taxon>Brassicaceae</taxon>
        <taxon>Brassiceae</taxon>
        <taxon>Brassica</taxon>
    </lineage>
</organism>
<comment type="caution">
    <text evidence="1">The sequence shown here is derived from an EMBL/GenBank/DDBJ whole genome shotgun (WGS) entry which is preliminary data.</text>
</comment>
<proteinExistence type="predicted"/>
<accession>A0A8S9RH34</accession>
<evidence type="ECO:0000313" key="2">
    <source>
        <dbReference type="Proteomes" id="UP000712600"/>
    </source>
</evidence>
<sequence length="146" mass="16516">MTSTRLLYELAQAVRFLVLLFESNNVRFDPRKGESGTSGKVRVLDFPPITEIDGANFGSHNPKLDLDLPLSFDIWSGVALDGKWTSWNKRLKKTRIGDFHKWNNLAGCSRACGATRVHVPAAEIFKEIISYFGICRNLPIFYPSRL</sequence>
<gene>
    <name evidence="1" type="ORF">F2Q69_00059986</name>
</gene>
<protein>
    <submittedName>
        <fullName evidence="1">Uncharacterized protein</fullName>
    </submittedName>
</protein>
<evidence type="ECO:0000313" key="1">
    <source>
        <dbReference type="EMBL" id="KAF3572388.1"/>
    </source>
</evidence>
<dbReference type="Proteomes" id="UP000712600">
    <property type="component" value="Unassembled WGS sequence"/>
</dbReference>
<name>A0A8S9RH34_BRACR</name>
<dbReference type="EMBL" id="QGKX02000095">
    <property type="protein sequence ID" value="KAF3572388.1"/>
    <property type="molecule type" value="Genomic_DNA"/>
</dbReference>
<reference evidence="1" key="1">
    <citation type="submission" date="2019-12" db="EMBL/GenBank/DDBJ databases">
        <title>Genome sequencing and annotation of Brassica cretica.</title>
        <authorList>
            <person name="Studholme D.J."/>
            <person name="Sarris P."/>
        </authorList>
    </citation>
    <scope>NUCLEOTIDE SEQUENCE</scope>
    <source>
        <strain evidence="1">PFS-109/04</strain>
        <tissue evidence="1">Leaf</tissue>
    </source>
</reference>
<dbReference type="AlphaFoldDB" id="A0A8S9RH34"/>